<dbReference type="AlphaFoldDB" id="A0A2W7TZX1"/>
<protein>
    <submittedName>
        <fullName evidence="1">Uncharacterized protein</fullName>
    </submittedName>
</protein>
<reference evidence="1 2" key="1">
    <citation type="submission" date="2018-06" db="EMBL/GenBank/DDBJ databases">
        <title>Flavobacterium sp IMCC34762, genome.</title>
        <authorList>
            <person name="Joung Y."/>
            <person name="Cho J."/>
            <person name="Song J."/>
        </authorList>
    </citation>
    <scope>NUCLEOTIDE SEQUENCE [LARGE SCALE GENOMIC DNA]</scope>
    <source>
        <strain evidence="1 2">IMCC34762</strain>
    </source>
</reference>
<dbReference type="Proteomes" id="UP000249177">
    <property type="component" value="Unassembled WGS sequence"/>
</dbReference>
<accession>A0A2W7TZX1</accession>
<evidence type="ECO:0000313" key="1">
    <source>
        <dbReference type="EMBL" id="PZX95014.1"/>
    </source>
</evidence>
<evidence type="ECO:0000313" key="2">
    <source>
        <dbReference type="Proteomes" id="UP000249177"/>
    </source>
</evidence>
<organism evidence="1 2">
    <name type="scientific">Flavobacterium aquariorum</name>
    <dbReference type="NCBI Taxonomy" id="2217670"/>
    <lineage>
        <taxon>Bacteria</taxon>
        <taxon>Pseudomonadati</taxon>
        <taxon>Bacteroidota</taxon>
        <taxon>Flavobacteriia</taxon>
        <taxon>Flavobacteriales</taxon>
        <taxon>Flavobacteriaceae</taxon>
        <taxon>Flavobacterium</taxon>
    </lineage>
</organism>
<comment type="caution">
    <text evidence="1">The sequence shown here is derived from an EMBL/GenBank/DDBJ whole genome shotgun (WGS) entry which is preliminary data.</text>
</comment>
<name>A0A2W7TZX1_9FLAO</name>
<sequence>MPLAQMETASCCPGVRDNRYSVQLEIASNRLEITISNTFIMKTNLGMAFGWFLISKFVL</sequence>
<gene>
    <name evidence="1" type="ORF">DOS84_00140</name>
</gene>
<keyword evidence="2" id="KW-1185">Reference proteome</keyword>
<dbReference type="EMBL" id="QKXH01000001">
    <property type="protein sequence ID" value="PZX95014.1"/>
    <property type="molecule type" value="Genomic_DNA"/>
</dbReference>
<proteinExistence type="predicted"/>